<sequence length="979" mass="110835">MRVKYLRRTIWMSSHPELKNKVIIDLTYQKNSLLPAGTSHRRVFVAHIEIFKMADDVPSRDVLIAAHFKGFFIVIARNTVMLPSLANITDQSTLKSLLNQLLLSGMSIPHENQSIDYRRLQEELLRSSQDTRGSDGAGSGGFAYRDSRDMNSQYGREKYGLNQKRDYQDDRSDRSDQDRSNFFGGALERKETIDYTDRWQQQSADFDKEWENRRQEMMGIRDGIRKTRPDDLNRDRDVRGSSFFNTSLAPTNILSNLQLPITLGSNQESNHGNMGSDLWPVSSEQLSMGYMYGMKNNVLGLDSTSTRPVISAFDPPLPNAPKPNTSEKPEGCHTIFIGGLPESVTEEIITEIFSMCGTIQSIRISPGKLGKNFCHVRFMDPHSVDMALGYSGYRLVITSEGQMSGGRIHVDYAKSREDEKEYERILRAKAREVRHQSEMEEKRVIFSERSAADLMKSIRSDSGFFESFSTLIQWLERGECTRKNSSTFYNLLSSVHSHVRRLIREKREHEETVERQKQEQLERVKLIMSQGASILKVFNAASKKKCWDHFSKAQRRNITDWHQQVDKEIKISTEEQMENRVEVGMDIDDEVGHIQSTSEYSQPEEENSGEPVAKQAKLEELSASESEKTQSEASQEAVKGVNQTSLDATAQAALKAKDIKYRAQAAGLKALAEKNTSLMWQVEGYKNEILLLKQKFASVFQEKDLQIARLMTAVQALQNFLQHVNLNTNTAKTTHVEVGVTQERGDLVTENAEETTEGIVVENNESDNESTEMVDAESTWDEEHETGNGNEDQSKENNSSEEELERVTKVDEEKGDEEVETGNGNENQCKENNSSEEELERVTKVDEEKSDEEVETTDRNDGEAAEDAEKEPEEETTLVNDIGENTQVNKETADVNARSSPNIVKLSSSEMVVVGCLCSYLQICPYGATTDQVLSHITRQVSGVTPEDLERILNGLPMLFSGDGLDFMSKTWKFNVLNM</sequence>
<keyword evidence="4" id="KW-1185">Reference proteome</keyword>
<dbReference type="PANTHER" id="PTHR16001">
    <property type="entry name" value="ECTO-NOX DISULFIDE-THIOL EXCHANGER"/>
    <property type="match status" value="1"/>
</dbReference>
<dbReference type="InterPro" id="IPR038876">
    <property type="entry name" value="ENOX"/>
</dbReference>
<dbReference type="InterPro" id="IPR056611">
    <property type="entry name" value="ENOX1/2_dom"/>
</dbReference>
<dbReference type="Pfam" id="PF23267">
    <property type="entry name" value="ENOX1"/>
    <property type="match status" value="1"/>
</dbReference>
<feature type="region of interest" description="Disordered" evidence="2">
    <location>
        <begin position="127"/>
        <end position="185"/>
    </location>
</feature>
<gene>
    <name evidence="5" type="primary">LOC116301638</name>
</gene>
<proteinExistence type="predicted"/>
<evidence type="ECO:0000256" key="1">
    <source>
        <dbReference type="PROSITE-ProRule" id="PRU00176"/>
    </source>
</evidence>
<evidence type="ECO:0000259" key="3">
    <source>
        <dbReference type="PROSITE" id="PS50102"/>
    </source>
</evidence>
<dbReference type="OrthoDB" id="10039782at2759"/>
<dbReference type="InterPro" id="IPR000504">
    <property type="entry name" value="RRM_dom"/>
</dbReference>
<feature type="compositionally biased region" description="Basic and acidic residues" evidence="2">
    <location>
        <begin position="616"/>
        <end position="630"/>
    </location>
</feature>
<feature type="domain" description="RRM" evidence="3">
    <location>
        <begin position="333"/>
        <end position="415"/>
    </location>
</feature>
<dbReference type="Gene3D" id="3.30.70.330">
    <property type="match status" value="1"/>
</dbReference>
<feature type="compositionally biased region" description="Polar residues" evidence="2">
    <location>
        <begin position="823"/>
        <end position="832"/>
    </location>
</feature>
<reference evidence="5" key="1">
    <citation type="submission" date="2025-08" db="UniProtKB">
        <authorList>
            <consortium name="RefSeq"/>
        </authorList>
    </citation>
    <scope>IDENTIFICATION</scope>
    <source>
        <tissue evidence="5">Tentacle</tissue>
    </source>
</reference>
<name>A0A6P8IJE3_ACTTE</name>
<organism evidence="4 5">
    <name type="scientific">Actinia tenebrosa</name>
    <name type="common">Australian red waratah sea anemone</name>
    <dbReference type="NCBI Taxonomy" id="6105"/>
    <lineage>
        <taxon>Eukaryota</taxon>
        <taxon>Metazoa</taxon>
        <taxon>Cnidaria</taxon>
        <taxon>Anthozoa</taxon>
        <taxon>Hexacorallia</taxon>
        <taxon>Actiniaria</taxon>
        <taxon>Actiniidae</taxon>
        <taxon>Actinia</taxon>
    </lineage>
</organism>
<dbReference type="GeneID" id="116301638"/>
<evidence type="ECO:0000256" key="2">
    <source>
        <dbReference type="SAM" id="MobiDB-lite"/>
    </source>
</evidence>
<dbReference type="GO" id="GO:0016491">
    <property type="term" value="F:oxidoreductase activity"/>
    <property type="evidence" value="ECO:0007669"/>
    <property type="project" value="InterPro"/>
</dbReference>
<feature type="region of interest" description="Disordered" evidence="2">
    <location>
        <begin position="752"/>
        <end position="877"/>
    </location>
</feature>
<dbReference type="PANTHER" id="PTHR16001:SF4">
    <property type="entry name" value="ECTO-NOX DISULFIDE-THIOL EXCHANGER 1-LIKE PROTEIN"/>
    <property type="match status" value="1"/>
</dbReference>
<keyword evidence="1" id="KW-0694">RNA-binding</keyword>
<dbReference type="InParanoid" id="A0A6P8IJE3"/>
<feature type="compositionally biased region" description="Acidic residues" evidence="2">
    <location>
        <begin position="863"/>
        <end position="876"/>
    </location>
</feature>
<dbReference type="GO" id="GO:0007624">
    <property type="term" value="P:ultradian rhythm"/>
    <property type="evidence" value="ECO:0007669"/>
    <property type="project" value="InterPro"/>
</dbReference>
<dbReference type="SMART" id="SM00360">
    <property type="entry name" value="RRM"/>
    <property type="match status" value="1"/>
</dbReference>
<dbReference type="KEGG" id="aten:116301638"/>
<dbReference type="Pfam" id="PF00076">
    <property type="entry name" value="RRM_1"/>
    <property type="match status" value="1"/>
</dbReference>
<dbReference type="InterPro" id="IPR012677">
    <property type="entry name" value="Nucleotide-bd_a/b_plait_sf"/>
</dbReference>
<feature type="compositionally biased region" description="Basic and acidic residues" evidence="2">
    <location>
        <begin position="145"/>
        <end position="179"/>
    </location>
</feature>
<dbReference type="SUPFAM" id="SSF54928">
    <property type="entry name" value="RNA-binding domain, RBD"/>
    <property type="match status" value="1"/>
</dbReference>
<dbReference type="Proteomes" id="UP000515163">
    <property type="component" value="Unplaced"/>
</dbReference>
<dbReference type="GO" id="GO:0003723">
    <property type="term" value="F:RNA binding"/>
    <property type="evidence" value="ECO:0007669"/>
    <property type="project" value="UniProtKB-UniRule"/>
</dbReference>
<feature type="compositionally biased region" description="Acidic residues" evidence="2">
    <location>
        <begin position="764"/>
        <end position="784"/>
    </location>
</feature>
<evidence type="ECO:0000313" key="4">
    <source>
        <dbReference type="Proteomes" id="UP000515163"/>
    </source>
</evidence>
<dbReference type="GO" id="GO:0009897">
    <property type="term" value="C:external side of plasma membrane"/>
    <property type="evidence" value="ECO:0007669"/>
    <property type="project" value="InterPro"/>
</dbReference>
<dbReference type="InterPro" id="IPR035979">
    <property type="entry name" value="RBD_domain_sf"/>
</dbReference>
<dbReference type="AlphaFoldDB" id="A0A6P8IJE3"/>
<evidence type="ECO:0000313" key="5">
    <source>
        <dbReference type="RefSeq" id="XP_031566583.1"/>
    </source>
</evidence>
<protein>
    <submittedName>
        <fullName evidence="5">Uncharacterized protein LOC116301638 isoform X1</fullName>
    </submittedName>
</protein>
<dbReference type="PROSITE" id="PS50102">
    <property type="entry name" value="RRM"/>
    <property type="match status" value="1"/>
</dbReference>
<dbReference type="RefSeq" id="XP_031566583.1">
    <property type="nucleotide sequence ID" value="XM_031710723.1"/>
</dbReference>
<feature type="region of interest" description="Disordered" evidence="2">
    <location>
        <begin position="597"/>
        <end position="641"/>
    </location>
</feature>
<accession>A0A6P8IJE3</accession>